<feature type="compositionally biased region" description="Low complexity" evidence="5">
    <location>
        <begin position="778"/>
        <end position="795"/>
    </location>
</feature>
<protein>
    <submittedName>
        <fullName evidence="7">mRNA 3'-end-processing protein rna14</fullName>
    </submittedName>
</protein>
<dbReference type="AlphaFoldDB" id="A0AAD4DBL9"/>
<proteinExistence type="predicted"/>
<feature type="domain" description="Suppressor of forked" evidence="6">
    <location>
        <begin position="51"/>
        <end position="629"/>
    </location>
</feature>
<organism evidence="7 8">
    <name type="scientific">Linnemannia exigua</name>
    <dbReference type="NCBI Taxonomy" id="604196"/>
    <lineage>
        <taxon>Eukaryota</taxon>
        <taxon>Fungi</taxon>
        <taxon>Fungi incertae sedis</taxon>
        <taxon>Mucoromycota</taxon>
        <taxon>Mortierellomycotina</taxon>
        <taxon>Mortierellomycetes</taxon>
        <taxon>Mortierellales</taxon>
        <taxon>Mortierellaceae</taxon>
        <taxon>Linnemannia</taxon>
    </lineage>
</organism>
<keyword evidence="8" id="KW-1185">Reference proteome</keyword>
<feature type="compositionally biased region" description="Gly residues" evidence="5">
    <location>
        <begin position="875"/>
        <end position="891"/>
    </location>
</feature>
<feature type="coiled-coil region" evidence="4">
    <location>
        <begin position="436"/>
        <end position="463"/>
    </location>
</feature>
<feature type="compositionally biased region" description="Gly residues" evidence="5">
    <location>
        <begin position="943"/>
        <end position="970"/>
    </location>
</feature>
<dbReference type="GO" id="GO:0005634">
    <property type="term" value="C:nucleus"/>
    <property type="evidence" value="ECO:0007669"/>
    <property type="project" value="UniProtKB-SubCell"/>
</dbReference>
<gene>
    <name evidence="7" type="primary">RNA14</name>
    <name evidence="7" type="ORF">BGZ95_010280</name>
</gene>
<comment type="subcellular location">
    <subcellularLocation>
        <location evidence="1">Nucleus</location>
    </subcellularLocation>
</comment>
<evidence type="ECO:0000256" key="2">
    <source>
        <dbReference type="ARBA" id="ARBA00022737"/>
    </source>
</evidence>
<feature type="compositionally biased region" description="Basic and acidic residues" evidence="5">
    <location>
        <begin position="705"/>
        <end position="739"/>
    </location>
</feature>
<accession>A0AAD4DBL9</accession>
<dbReference type="InterPro" id="IPR011990">
    <property type="entry name" value="TPR-like_helical_dom_sf"/>
</dbReference>
<feature type="region of interest" description="Disordered" evidence="5">
    <location>
        <begin position="698"/>
        <end position="805"/>
    </location>
</feature>
<evidence type="ECO:0000313" key="7">
    <source>
        <dbReference type="EMBL" id="KAG0273908.1"/>
    </source>
</evidence>
<comment type="caution">
    <text evidence="7">The sequence shown here is derived from an EMBL/GenBank/DDBJ whole genome shotgun (WGS) entry which is preliminary data.</text>
</comment>
<evidence type="ECO:0000259" key="6">
    <source>
        <dbReference type="Pfam" id="PF05843"/>
    </source>
</evidence>
<evidence type="ECO:0000256" key="5">
    <source>
        <dbReference type="SAM" id="MobiDB-lite"/>
    </source>
</evidence>
<feature type="compositionally biased region" description="Basic and acidic residues" evidence="5">
    <location>
        <begin position="892"/>
        <end position="941"/>
    </location>
</feature>
<dbReference type="InterPro" id="IPR003107">
    <property type="entry name" value="HAT"/>
</dbReference>
<evidence type="ECO:0000256" key="3">
    <source>
        <dbReference type="ARBA" id="ARBA00023242"/>
    </source>
</evidence>
<feature type="coiled-coil region" evidence="4">
    <location>
        <begin position="362"/>
        <end position="403"/>
    </location>
</feature>
<sequence length="1032" mass="115889">MDSPLATNSSSEIKSPATVEDSNQASRANSVESNSTPVKTDIVPATPGASALEQRIAEDSFDADAWLTLLNDAEKEGEVARVRDVYERFLKVFPTSSRYWIQYAEFELKHHHFTEVEAIFQRCLRSVLSVDLWKYYLNYIRRINTGPESKDIITKSYDFVLQHVGLDRDSGPIWSDYLFFLKSGQAQNTWEEQQKMDAMRRVFQKAVCIPLNNIENIWRDYDSFENGLNKLTAKKFLQERSAGYMTARMMWKELRKLTDGINKNLLPRPVKWTERELHQLEQWKRYIRWEQSNPLNFEDSVALSARVAWTYKQALMSMRFYPEIWFEAANYFNEIGRADEAVALLKNGCEIMPTSFLLHFAYAEMEETRKNFKESRAAYEALVKSLTEKIDDMNTKVDQEVQAAKAALLAEQQLLDGGGAGSKKVRDIEEVDGEMRERERDELKKRTKELQQYEKLARKEVEEMIKGCGLAWIMFMQFVRRTEGTSQWRQIFGRARRSNACPYQVYIAAALLEYHCTKDTSIAGKVFEVGYKSFADETTYVDQYLEFLIQLNDDSNARALFERALINMSPEKARPLWEKFSEYENKFGDLTAISKVEKRRREVYPDDSVISRFAARYSYNDLKVIEEMDMGASIRKNIHVPALSDFSSDFPPPPAVDLDNAARPGRRPLMEPVHAELYPRPDFAMWNSYRVYPEMIRKPPASTNRDSRPGDMDTVPHPHPHGGDRDGRDHDGYDNDRRGSPGPGPGFAPKPPLPIHIPPPMPPQAMGSPSQIPPPQPMQQMQQQQQQQQQPPQQQGPLIVPGWSSGPHGLIPDAVAFFLSNLPPAAGFNGPVLQAQDILDLIRAAQIPAGQSMVVPPPVPVPTGPLGGDRDDGRGGGGLGGRDMGMGGGGGGHRDPRGDGRDPRDFDFGGQRDNRDPRDPRERGDPRDRDPRDPRGGDPRSMRGGGGGDRGGFRPRGGGGPLPSSGGGRGGMKRKGREYDDDAGGGGIGGGGVGVGGGGGGGEFRAHMPGVNRPPEYDLFRARQQRKANMDH</sequence>
<feature type="compositionally biased region" description="Polar residues" evidence="5">
    <location>
        <begin position="20"/>
        <end position="38"/>
    </location>
</feature>
<evidence type="ECO:0000256" key="1">
    <source>
        <dbReference type="ARBA" id="ARBA00004123"/>
    </source>
</evidence>
<dbReference type="Gene3D" id="1.25.40.1040">
    <property type="match status" value="2"/>
</dbReference>
<dbReference type="PANTHER" id="PTHR19980:SF0">
    <property type="entry name" value="CLEAVAGE STIMULATION FACTOR SUBUNIT 3"/>
    <property type="match status" value="1"/>
</dbReference>
<feature type="compositionally biased region" description="Pro residues" evidence="5">
    <location>
        <begin position="742"/>
        <end position="763"/>
    </location>
</feature>
<dbReference type="InterPro" id="IPR008847">
    <property type="entry name" value="Suf"/>
</dbReference>
<keyword evidence="4" id="KW-0175">Coiled coil</keyword>
<dbReference type="EMBL" id="JAAAIL010000677">
    <property type="protein sequence ID" value="KAG0273908.1"/>
    <property type="molecule type" value="Genomic_DNA"/>
</dbReference>
<dbReference type="Pfam" id="PF05843">
    <property type="entry name" value="Suf"/>
    <property type="match status" value="1"/>
</dbReference>
<feature type="region of interest" description="Disordered" evidence="5">
    <location>
        <begin position="852"/>
        <end position="1017"/>
    </location>
</feature>
<feature type="compositionally biased region" description="Polar residues" evidence="5">
    <location>
        <begin position="1"/>
        <end position="13"/>
    </location>
</feature>
<keyword evidence="3" id="KW-0539">Nucleus</keyword>
<dbReference type="GO" id="GO:0031124">
    <property type="term" value="P:mRNA 3'-end processing"/>
    <property type="evidence" value="ECO:0007669"/>
    <property type="project" value="InterPro"/>
</dbReference>
<feature type="compositionally biased region" description="Gly residues" evidence="5">
    <location>
        <begin position="984"/>
        <end position="1003"/>
    </location>
</feature>
<reference evidence="7" key="1">
    <citation type="journal article" date="2020" name="Fungal Divers.">
        <title>Resolving the Mortierellaceae phylogeny through synthesis of multi-gene phylogenetics and phylogenomics.</title>
        <authorList>
            <person name="Vandepol N."/>
            <person name="Liber J."/>
            <person name="Desiro A."/>
            <person name="Na H."/>
            <person name="Kennedy M."/>
            <person name="Barry K."/>
            <person name="Grigoriev I.V."/>
            <person name="Miller A.N."/>
            <person name="O'Donnell K."/>
            <person name="Stajich J.E."/>
            <person name="Bonito G."/>
        </authorList>
    </citation>
    <scope>NUCLEOTIDE SEQUENCE</scope>
    <source>
        <strain evidence="7">NRRL 28262</strain>
    </source>
</reference>
<dbReference type="PANTHER" id="PTHR19980">
    <property type="entry name" value="RNA CLEAVAGE STIMULATION FACTOR"/>
    <property type="match status" value="1"/>
</dbReference>
<dbReference type="SMART" id="SM00386">
    <property type="entry name" value="HAT"/>
    <property type="match status" value="8"/>
</dbReference>
<name>A0AAD4DBL9_9FUNG</name>
<dbReference type="Proteomes" id="UP001194580">
    <property type="component" value="Unassembled WGS sequence"/>
</dbReference>
<keyword evidence="2" id="KW-0677">Repeat</keyword>
<evidence type="ECO:0000256" key="4">
    <source>
        <dbReference type="SAM" id="Coils"/>
    </source>
</evidence>
<evidence type="ECO:0000313" key="8">
    <source>
        <dbReference type="Proteomes" id="UP001194580"/>
    </source>
</evidence>
<dbReference type="GO" id="GO:0003729">
    <property type="term" value="F:mRNA binding"/>
    <property type="evidence" value="ECO:0007669"/>
    <property type="project" value="TreeGrafter"/>
</dbReference>
<dbReference type="InterPro" id="IPR045243">
    <property type="entry name" value="Rna14-like"/>
</dbReference>
<dbReference type="SUPFAM" id="SSF48452">
    <property type="entry name" value="TPR-like"/>
    <property type="match status" value="2"/>
</dbReference>
<feature type="region of interest" description="Disordered" evidence="5">
    <location>
        <begin position="1"/>
        <end position="44"/>
    </location>
</feature>